<dbReference type="HAMAP" id="MF_00047">
    <property type="entry name" value="Dala_Dala_lig"/>
    <property type="match status" value="1"/>
</dbReference>
<evidence type="ECO:0000313" key="19">
    <source>
        <dbReference type="EMBL" id="MBO8428437.1"/>
    </source>
</evidence>
<keyword evidence="12 14" id="KW-0961">Cell wall biogenesis/degradation</keyword>
<keyword evidence="11 14" id="KW-0573">Peptidoglycan synthesis</keyword>
<name>A0A9D9GXZ7_9BACT</name>
<dbReference type="PROSITE" id="PS00844">
    <property type="entry name" value="DALA_DALA_LIGASE_2"/>
    <property type="match status" value="1"/>
</dbReference>
<dbReference type="InterPro" id="IPR000291">
    <property type="entry name" value="D-Ala_lig_Van_CS"/>
</dbReference>
<dbReference type="SUPFAM" id="SSF56059">
    <property type="entry name" value="Glutathione synthetase ATP-binding domain-like"/>
    <property type="match status" value="1"/>
</dbReference>
<sequence>MKKNIALIYGGNSSEWQISIQSGKFVASHIDRSRYNVYEVLLRGASWSMDGKEIDKTDFSVTVNGERIKFDMAFILIHGTPGENGLLQGYLEMLGIPFNTCSAFVSSLTFDKHSCKRFLDFAGVKMAKDLFIRRGSSYSPAEMARELGLPLFVKPSSGGSSFGVTKVKHEAELEKAIEEAFKECDSVLVEEAVSGREVTNGIYRENGKLVVLPVTEIITEREFFDYDAKYLGQSNEVCPAQIPDSLYEKVRQTTAFIYEYFGCKGLVRMDYMIKGEDVYFLEINTVPGMTPMSLVPGQVRAAGIDMQHFFTTLIEESF</sequence>
<evidence type="ECO:0000256" key="8">
    <source>
        <dbReference type="ARBA" id="ARBA00022741"/>
    </source>
</evidence>
<comment type="catalytic activity">
    <reaction evidence="13 14">
        <text>2 D-alanine + ATP = D-alanyl-D-alanine + ADP + phosphate + H(+)</text>
        <dbReference type="Rhea" id="RHEA:11224"/>
        <dbReference type="ChEBI" id="CHEBI:15378"/>
        <dbReference type="ChEBI" id="CHEBI:30616"/>
        <dbReference type="ChEBI" id="CHEBI:43474"/>
        <dbReference type="ChEBI" id="CHEBI:57416"/>
        <dbReference type="ChEBI" id="CHEBI:57822"/>
        <dbReference type="ChEBI" id="CHEBI:456216"/>
        <dbReference type="EC" id="6.3.2.4"/>
    </reaction>
</comment>
<dbReference type="PROSITE" id="PS00843">
    <property type="entry name" value="DALA_DALA_LIGASE_1"/>
    <property type="match status" value="1"/>
</dbReference>
<evidence type="ECO:0000256" key="5">
    <source>
        <dbReference type="ARBA" id="ARBA00022490"/>
    </source>
</evidence>
<dbReference type="GO" id="GO:0009252">
    <property type="term" value="P:peptidoglycan biosynthetic process"/>
    <property type="evidence" value="ECO:0007669"/>
    <property type="project" value="UniProtKB-UniRule"/>
</dbReference>
<dbReference type="GO" id="GO:0008360">
    <property type="term" value="P:regulation of cell shape"/>
    <property type="evidence" value="ECO:0007669"/>
    <property type="project" value="UniProtKB-KW"/>
</dbReference>
<feature type="binding site" evidence="16">
    <location>
        <position position="284"/>
    </location>
    <ligand>
        <name>Mg(2+)</name>
        <dbReference type="ChEBI" id="CHEBI:18420"/>
        <label>2</label>
    </ligand>
</feature>
<dbReference type="InterPro" id="IPR011127">
    <property type="entry name" value="Dala_Dala_lig_N"/>
</dbReference>
<evidence type="ECO:0000256" key="1">
    <source>
        <dbReference type="ARBA" id="ARBA00001936"/>
    </source>
</evidence>
<evidence type="ECO:0000256" key="10">
    <source>
        <dbReference type="ARBA" id="ARBA00022960"/>
    </source>
</evidence>
<evidence type="ECO:0000256" key="15">
    <source>
        <dbReference type="PIRSR" id="PIRSR039102-1"/>
    </source>
</evidence>
<comment type="subcellular location">
    <subcellularLocation>
        <location evidence="2 14">Cytoplasm</location>
    </subcellularLocation>
</comment>
<evidence type="ECO:0000256" key="12">
    <source>
        <dbReference type="ARBA" id="ARBA00023316"/>
    </source>
</evidence>
<dbReference type="InterPro" id="IPR013815">
    <property type="entry name" value="ATP_grasp_subdomain_1"/>
</dbReference>
<comment type="cofactor">
    <cofactor evidence="16">
        <name>Mg(2+)</name>
        <dbReference type="ChEBI" id="CHEBI:18420"/>
    </cofactor>
    <cofactor evidence="16">
        <name>Mn(2+)</name>
        <dbReference type="ChEBI" id="CHEBI:29035"/>
    </cofactor>
    <text evidence="16">Binds 2 magnesium or manganese ions per subunit.</text>
</comment>
<comment type="caution">
    <text evidence="19">The sequence shown here is derived from an EMBL/GenBank/DDBJ whole genome shotgun (WGS) entry which is preliminary data.</text>
</comment>
<feature type="active site" evidence="15">
    <location>
        <position position="15"/>
    </location>
</feature>
<evidence type="ECO:0000256" key="2">
    <source>
        <dbReference type="ARBA" id="ARBA00004496"/>
    </source>
</evidence>
<dbReference type="GO" id="GO:0046872">
    <property type="term" value="F:metal ion binding"/>
    <property type="evidence" value="ECO:0007669"/>
    <property type="project" value="UniProtKB-KW"/>
</dbReference>
<evidence type="ECO:0000256" key="16">
    <source>
        <dbReference type="PIRSR" id="PIRSR039102-3"/>
    </source>
</evidence>
<keyword evidence="5 14" id="KW-0963">Cytoplasm</keyword>
<dbReference type="SUPFAM" id="SSF52440">
    <property type="entry name" value="PreATP-grasp domain"/>
    <property type="match status" value="1"/>
</dbReference>
<reference evidence="19" key="2">
    <citation type="journal article" date="2021" name="PeerJ">
        <title>Extensive microbial diversity within the chicken gut microbiome revealed by metagenomics and culture.</title>
        <authorList>
            <person name="Gilroy R."/>
            <person name="Ravi A."/>
            <person name="Getino M."/>
            <person name="Pursley I."/>
            <person name="Horton D.L."/>
            <person name="Alikhan N.F."/>
            <person name="Baker D."/>
            <person name="Gharbi K."/>
            <person name="Hall N."/>
            <person name="Watson M."/>
            <person name="Adriaenssens E.M."/>
            <person name="Foster-Nyarko E."/>
            <person name="Jarju S."/>
            <person name="Secka A."/>
            <person name="Antonio M."/>
            <person name="Oren A."/>
            <person name="Chaudhuri R.R."/>
            <person name="La Ragione R."/>
            <person name="Hildebrand F."/>
            <person name="Pallen M.J."/>
        </authorList>
    </citation>
    <scope>NUCLEOTIDE SEQUENCE</scope>
    <source>
        <strain evidence="19">15467</strain>
    </source>
</reference>
<keyword evidence="6 14" id="KW-0436">Ligase</keyword>
<comment type="cofactor">
    <cofactor evidence="1">
        <name>Mn(2+)</name>
        <dbReference type="ChEBI" id="CHEBI:29035"/>
    </cofactor>
</comment>
<dbReference type="GO" id="GO:0008716">
    <property type="term" value="F:D-alanine-D-alanine ligase activity"/>
    <property type="evidence" value="ECO:0007669"/>
    <property type="project" value="UniProtKB-UniRule"/>
</dbReference>
<feature type="binding site" evidence="16">
    <location>
        <position position="270"/>
    </location>
    <ligand>
        <name>Mg(2+)</name>
        <dbReference type="ChEBI" id="CHEBI:18420"/>
        <label>1</label>
    </ligand>
</feature>
<dbReference type="NCBIfam" id="NF002527">
    <property type="entry name" value="PRK01966.1-3"/>
    <property type="match status" value="1"/>
</dbReference>
<dbReference type="AlphaFoldDB" id="A0A9D9GXZ7"/>
<evidence type="ECO:0000313" key="20">
    <source>
        <dbReference type="Proteomes" id="UP000823635"/>
    </source>
</evidence>
<accession>A0A9D9GXZ7</accession>
<keyword evidence="10 14" id="KW-0133">Cell shape</keyword>
<evidence type="ECO:0000256" key="11">
    <source>
        <dbReference type="ARBA" id="ARBA00022984"/>
    </source>
</evidence>
<evidence type="ECO:0000256" key="9">
    <source>
        <dbReference type="ARBA" id="ARBA00022840"/>
    </source>
</evidence>
<keyword evidence="8 17" id="KW-0547">Nucleotide-binding</keyword>
<keyword evidence="7 16" id="KW-0479">Metal-binding</keyword>
<dbReference type="PANTHER" id="PTHR23132:SF23">
    <property type="entry name" value="D-ALANINE--D-ALANINE LIGASE B"/>
    <property type="match status" value="1"/>
</dbReference>
<feature type="binding site" evidence="16">
    <location>
        <position position="282"/>
    </location>
    <ligand>
        <name>Mg(2+)</name>
        <dbReference type="ChEBI" id="CHEBI:18420"/>
        <label>1</label>
    </ligand>
</feature>
<evidence type="ECO:0000256" key="13">
    <source>
        <dbReference type="ARBA" id="ARBA00047614"/>
    </source>
</evidence>
<dbReference type="PANTHER" id="PTHR23132">
    <property type="entry name" value="D-ALANINE--D-ALANINE LIGASE"/>
    <property type="match status" value="1"/>
</dbReference>
<proteinExistence type="inferred from homology"/>
<keyword evidence="16" id="KW-0460">Magnesium</keyword>
<dbReference type="PIRSF" id="PIRSF039102">
    <property type="entry name" value="Ddl/VanB"/>
    <property type="match status" value="1"/>
</dbReference>
<dbReference type="Proteomes" id="UP000823635">
    <property type="component" value="Unassembled WGS sequence"/>
</dbReference>
<evidence type="ECO:0000256" key="17">
    <source>
        <dbReference type="PROSITE-ProRule" id="PRU00409"/>
    </source>
</evidence>
<dbReference type="PROSITE" id="PS50975">
    <property type="entry name" value="ATP_GRASP"/>
    <property type="match status" value="1"/>
</dbReference>
<dbReference type="InterPro" id="IPR005905">
    <property type="entry name" value="D_ala_D_ala"/>
</dbReference>
<keyword evidence="9 17" id="KW-0067">ATP-binding</keyword>
<dbReference type="Gene3D" id="3.30.1490.20">
    <property type="entry name" value="ATP-grasp fold, A domain"/>
    <property type="match status" value="1"/>
</dbReference>
<dbReference type="Pfam" id="PF07478">
    <property type="entry name" value="Dala_Dala_lig_C"/>
    <property type="match status" value="1"/>
</dbReference>
<dbReference type="GO" id="GO:0071555">
    <property type="term" value="P:cell wall organization"/>
    <property type="evidence" value="ECO:0007669"/>
    <property type="project" value="UniProtKB-KW"/>
</dbReference>
<feature type="domain" description="ATP-grasp" evidence="18">
    <location>
        <begin position="116"/>
        <end position="315"/>
    </location>
</feature>
<dbReference type="EC" id="6.3.2.4" evidence="4 14"/>
<dbReference type="InterPro" id="IPR011095">
    <property type="entry name" value="Dala_Dala_lig_C"/>
</dbReference>
<comment type="function">
    <text evidence="14">Cell wall formation.</text>
</comment>
<evidence type="ECO:0000256" key="3">
    <source>
        <dbReference type="ARBA" id="ARBA00010871"/>
    </source>
</evidence>
<evidence type="ECO:0000256" key="4">
    <source>
        <dbReference type="ARBA" id="ARBA00012216"/>
    </source>
</evidence>
<dbReference type="GO" id="GO:0005737">
    <property type="term" value="C:cytoplasm"/>
    <property type="evidence" value="ECO:0007669"/>
    <property type="project" value="UniProtKB-SubCell"/>
</dbReference>
<dbReference type="InterPro" id="IPR016185">
    <property type="entry name" value="PreATP-grasp_dom_sf"/>
</dbReference>
<evidence type="ECO:0000256" key="7">
    <source>
        <dbReference type="ARBA" id="ARBA00022723"/>
    </source>
</evidence>
<dbReference type="EMBL" id="JADINB010000015">
    <property type="protein sequence ID" value="MBO8428437.1"/>
    <property type="molecule type" value="Genomic_DNA"/>
</dbReference>
<dbReference type="InterPro" id="IPR011761">
    <property type="entry name" value="ATP-grasp"/>
</dbReference>
<dbReference type="NCBIfam" id="NF002378">
    <property type="entry name" value="PRK01372.1"/>
    <property type="match status" value="1"/>
</dbReference>
<dbReference type="GO" id="GO:0005524">
    <property type="term" value="F:ATP binding"/>
    <property type="evidence" value="ECO:0007669"/>
    <property type="project" value="UniProtKB-UniRule"/>
</dbReference>
<dbReference type="Gene3D" id="3.30.470.20">
    <property type="entry name" value="ATP-grasp fold, B domain"/>
    <property type="match status" value="1"/>
</dbReference>
<evidence type="ECO:0000256" key="14">
    <source>
        <dbReference type="HAMAP-Rule" id="MF_00047"/>
    </source>
</evidence>
<feature type="active site" evidence="15">
    <location>
        <position position="160"/>
    </location>
</feature>
<organism evidence="19 20">
    <name type="scientific">Candidatus Egerieousia excrementavium</name>
    <dbReference type="NCBI Taxonomy" id="2840778"/>
    <lineage>
        <taxon>Bacteria</taxon>
        <taxon>Pseudomonadati</taxon>
        <taxon>Bacteroidota</taxon>
        <taxon>Bacteroidia</taxon>
        <taxon>Bacteroidales</taxon>
        <taxon>Candidatus Egerieousia</taxon>
    </lineage>
</organism>
<dbReference type="Gene3D" id="3.40.50.20">
    <property type="match status" value="1"/>
</dbReference>
<gene>
    <name evidence="14" type="primary">ddl</name>
    <name evidence="19" type="ORF">IAC68_00685</name>
</gene>
<feature type="binding site" evidence="16">
    <location>
        <position position="282"/>
    </location>
    <ligand>
        <name>Mg(2+)</name>
        <dbReference type="ChEBI" id="CHEBI:18420"/>
        <label>2</label>
    </ligand>
</feature>
<dbReference type="NCBIfam" id="TIGR01205">
    <property type="entry name" value="D_ala_D_alaTIGR"/>
    <property type="match status" value="1"/>
</dbReference>
<keyword evidence="16" id="KW-0464">Manganese</keyword>
<feature type="active site" evidence="15">
    <location>
        <position position="293"/>
    </location>
</feature>
<evidence type="ECO:0000259" key="18">
    <source>
        <dbReference type="PROSITE" id="PS50975"/>
    </source>
</evidence>
<comment type="pathway">
    <text evidence="14">Cell wall biogenesis; peptidoglycan biosynthesis.</text>
</comment>
<protein>
    <recommendedName>
        <fullName evidence="4 14">D-alanine--D-alanine ligase</fullName>
        <ecNumber evidence="4 14">6.3.2.4</ecNumber>
    </recommendedName>
    <alternativeName>
        <fullName evidence="14">D-Ala-D-Ala ligase</fullName>
    </alternativeName>
    <alternativeName>
        <fullName evidence="14">D-alanylalanine synthetase</fullName>
    </alternativeName>
</protein>
<comment type="similarity">
    <text evidence="3 14">Belongs to the D-alanine--D-alanine ligase family.</text>
</comment>
<reference evidence="19" key="1">
    <citation type="submission" date="2020-10" db="EMBL/GenBank/DDBJ databases">
        <authorList>
            <person name="Gilroy R."/>
        </authorList>
    </citation>
    <scope>NUCLEOTIDE SEQUENCE</scope>
    <source>
        <strain evidence="19">15467</strain>
    </source>
</reference>
<dbReference type="Pfam" id="PF01820">
    <property type="entry name" value="Dala_Dala_lig_N"/>
    <property type="match status" value="1"/>
</dbReference>
<evidence type="ECO:0000256" key="6">
    <source>
        <dbReference type="ARBA" id="ARBA00022598"/>
    </source>
</evidence>